<comment type="similarity">
    <text evidence="2 9">Belongs to the OXA1/ALB3/YidC family.</text>
</comment>
<reference evidence="13" key="1">
    <citation type="journal article" date="2023" name="PhytoFront">
        <title>Draft Genome Resources of Seven Strains of Tilletia horrida, Causal Agent of Kernel Smut of Rice.</title>
        <authorList>
            <person name="Khanal S."/>
            <person name="Antony Babu S."/>
            <person name="Zhou X.G."/>
        </authorList>
    </citation>
    <scope>NUCLEOTIDE SEQUENCE</scope>
    <source>
        <strain evidence="13">TX3</strain>
    </source>
</reference>
<sequence length="604" mass="62622">MAALASAAAATRAVAGAGRRAAGAGAGAAGGAGAGAGLLGGARQLARLPPPSSTLTAARCLSTSAAAAAAAAAVSSSASAAQWQRRSALPSNTLLLAGARHLAARHRPTITPTAVLVGSTRSLSLWPFSRSPKPDAAANAEHAAQQVQDQAQQAAHDAREAIAATASDAQHAVANTSAADLSHKATEVAHNVQDGIVNSSEAVAQLVSTVAAGGELPHTPTFTELGLGSSWWPPTGWIQTFLDYMTTTTGLPWWATIIGSTIVLRFALAPLLIYVQGNTIRLSNIQPKLTTIMSDIQHAKATGDMALVQSSAQKAQALFRENDCHPLRSFLLPAVQMPIFISFFFALRGMATAGLPSLKDGGLGWFVDLTAADPYYILPITSAALTLAVLETGAETGTNQAMATPQMKTMKNFLRGFLVIATFFILDFPAAVLLYWCTNNTFSLLQLLALRTRFLRARLNLPERLPHAAAASKPVTLSAGAGGYRAAPVQAQQDVGFWQGIKQGMDSVKGMDAHTRSQAPGVLSRRGGAVADESTASLARDRALKAMYAQSGAAAASSAASTAASTVASNTEIAQGELGKGAAVEERAARIQSARQRRAARRRI</sequence>
<evidence type="ECO:0000256" key="4">
    <source>
        <dbReference type="ARBA" id="ARBA00022792"/>
    </source>
</evidence>
<dbReference type="Proteomes" id="UP001176521">
    <property type="component" value="Unassembled WGS sequence"/>
</dbReference>
<feature type="compositionally biased region" description="Low complexity" evidence="10">
    <location>
        <begin position="136"/>
        <end position="156"/>
    </location>
</feature>
<feature type="transmembrane region" description="Helical" evidence="11">
    <location>
        <begin position="413"/>
        <end position="436"/>
    </location>
</feature>
<evidence type="ECO:0000256" key="8">
    <source>
        <dbReference type="ARBA" id="ARBA00023136"/>
    </source>
</evidence>
<dbReference type="PANTHER" id="PTHR12428">
    <property type="entry name" value="OXA1"/>
    <property type="match status" value="1"/>
</dbReference>
<dbReference type="CDD" id="cd20069">
    <property type="entry name" value="5TM_Oxa1-like"/>
    <property type="match status" value="1"/>
</dbReference>
<evidence type="ECO:0000256" key="7">
    <source>
        <dbReference type="ARBA" id="ARBA00023128"/>
    </source>
</evidence>
<proteinExistence type="inferred from homology"/>
<feature type="transmembrane region" description="Helical" evidence="11">
    <location>
        <begin position="253"/>
        <end position="275"/>
    </location>
</feature>
<feature type="domain" description="Membrane insertase YidC/Oxa/ALB C-terminal" evidence="12">
    <location>
        <begin position="253"/>
        <end position="449"/>
    </location>
</feature>
<dbReference type="Pfam" id="PF02096">
    <property type="entry name" value="60KD_IMP"/>
    <property type="match status" value="1"/>
</dbReference>
<dbReference type="NCBIfam" id="TIGR03592">
    <property type="entry name" value="yidC_oxa1_cterm"/>
    <property type="match status" value="1"/>
</dbReference>
<dbReference type="GO" id="GO:0005743">
    <property type="term" value="C:mitochondrial inner membrane"/>
    <property type="evidence" value="ECO:0007669"/>
    <property type="project" value="UniProtKB-SubCell"/>
</dbReference>
<evidence type="ECO:0000256" key="9">
    <source>
        <dbReference type="RuleBase" id="RU003945"/>
    </source>
</evidence>
<keyword evidence="7" id="KW-0496">Mitochondrion</keyword>
<keyword evidence="8 11" id="KW-0472">Membrane</keyword>
<evidence type="ECO:0000256" key="1">
    <source>
        <dbReference type="ARBA" id="ARBA00004448"/>
    </source>
</evidence>
<evidence type="ECO:0000259" key="12">
    <source>
        <dbReference type="Pfam" id="PF02096"/>
    </source>
</evidence>
<keyword evidence="3 9" id="KW-0812">Transmembrane</keyword>
<dbReference type="InterPro" id="IPR028055">
    <property type="entry name" value="YidC/Oxa/ALB_C"/>
</dbReference>
<keyword evidence="5" id="KW-0809">Transit peptide</keyword>
<evidence type="ECO:0000256" key="10">
    <source>
        <dbReference type="SAM" id="MobiDB-lite"/>
    </source>
</evidence>
<evidence type="ECO:0000256" key="11">
    <source>
        <dbReference type="SAM" id="Phobius"/>
    </source>
</evidence>
<evidence type="ECO:0000313" key="13">
    <source>
        <dbReference type="EMBL" id="KAK0521187.1"/>
    </source>
</evidence>
<dbReference type="PANTHER" id="PTHR12428:SF66">
    <property type="entry name" value="MITOCHONDRIAL INNER MEMBRANE PROTEIN OXA1L"/>
    <property type="match status" value="1"/>
</dbReference>
<organism evidence="13 14">
    <name type="scientific">Tilletia horrida</name>
    <dbReference type="NCBI Taxonomy" id="155126"/>
    <lineage>
        <taxon>Eukaryota</taxon>
        <taxon>Fungi</taxon>
        <taxon>Dikarya</taxon>
        <taxon>Basidiomycota</taxon>
        <taxon>Ustilaginomycotina</taxon>
        <taxon>Exobasidiomycetes</taxon>
        <taxon>Tilletiales</taxon>
        <taxon>Tilletiaceae</taxon>
        <taxon>Tilletia</taxon>
    </lineage>
</organism>
<feature type="transmembrane region" description="Helical" evidence="11">
    <location>
        <begin position="330"/>
        <end position="355"/>
    </location>
</feature>
<comment type="caution">
    <text evidence="13">The sequence shown here is derived from an EMBL/GenBank/DDBJ whole genome shotgun (WGS) entry which is preliminary data.</text>
</comment>
<evidence type="ECO:0000256" key="6">
    <source>
        <dbReference type="ARBA" id="ARBA00022989"/>
    </source>
</evidence>
<evidence type="ECO:0000256" key="5">
    <source>
        <dbReference type="ARBA" id="ARBA00022946"/>
    </source>
</evidence>
<evidence type="ECO:0000256" key="2">
    <source>
        <dbReference type="ARBA" id="ARBA00009877"/>
    </source>
</evidence>
<keyword evidence="4" id="KW-0999">Mitochondrion inner membrane</keyword>
<dbReference type="AlphaFoldDB" id="A0AAN6G5D6"/>
<dbReference type="EMBL" id="JAPDMQ010000700">
    <property type="protein sequence ID" value="KAK0521187.1"/>
    <property type="molecule type" value="Genomic_DNA"/>
</dbReference>
<evidence type="ECO:0000256" key="3">
    <source>
        <dbReference type="ARBA" id="ARBA00022692"/>
    </source>
</evidence>
<protein>
    <recommendedName>
        <fullName evidence="12">Membrane insertase YidC/Oxa/ALB C-terminal domain-containing protein</fullName>
    </recommendedName>
</protein>
<feature type="region of interest" description="Disordered" evidence="10">
    <location>
        <begin position="131"/>
        <end position="156"/>
    </location>
</feature>
<comment type="subcellular location">
    <subcellularLocation>
        <location evidence="9">Membrane</location>
        <topology evidence="9">Multi-pass membrane protein</topology>
    </subcellularLocation>
    <subcellularLocation>
        <location evidence="1">Mitochondrion inner membrane</location>
        <topology evidence="1">Multi-pass membrane protein</topology>
    </subcellularLocation>
</comment>
<dbReference type="InterPro" id="IPR001708">
    <property type="entry name" value="YidC/ALB3/OXA1/COX18"/>
</dbReference>
<evidence type="ECO:0000313" key="14">
    <source>
        <dbReference type="Proteomes" id="UP001176521"/>
    </source>
</evidence>
<dbReference type="GO" id="GO:0032979">
    <property type="term" value="P:protein insertion into mitochondrial inner membrane from matrix"/>
    <property type="evidence" value="ECO:0007669"/>
    <property type="project" value="TreeGrafter"/>
</dbReference>
<dbReference type="GO" id="GO:0032977">
    <property type="term" value="F:membrane insertase activity"/>
    <property type="evidence" value="ECO:0007669"/>
    <property type="project" value="InterPro"/>
</dbReference>
<name>A0AAN6G5D6_9BASI</name>
<keyword evidence="14" id="KW-1185">Reference proteome</keyword>
<keyword evidence="6 11" id="KW-1133">Transmembrane helix</keyword>
<feature type="transmembrane region" description="Helical" evidence="11">
    <location>
        <begin position="375"/>
        <end position="393"/>
    </location>
</feature>
<accession>A0AAN6G5D6</accession>
<gene>
    <name evidence="13" type="ORF">OC842_006862</name>
</gene>